<proteinExistence type="predicted"/>
<sequence>ARTTLEVVDNVEKKRREVESFIVEKRGGGGKRRKTKEDEKECLAPKGVWSFAVTRVVRLSSCTPLSNGRSSPPKLTFLFWCRFVERRIRYC</sequence>
<name>A0ACA9QGP1_9GLOM</name>
<dbReference type="EMBL" id="CAJVPT010052331">
    <property type="protein sequence ID" value="CAG8749406.1"/>
    <property type="molecule type" value="Genomic_DNA"/>
</dbReference>
<evidence type="ECO:0000313" key="2">
    <source>
        <dbReference type="Proteomes" id="UP000789525"/>
    </source>
</evidence>
<keyword evidence="2" id="KW-1185">Reference proteome</keyword>
<comment type="caution">
    <text evidence="1">The sequence shown here is derived from an EMBL/GenBank/DDBJ whole genome shotgun (WGS) entry which is preliminary data.</text>
</comment>
<organism evidence="1 2">
    <name type="scientific">Acaulospora colombiana</name>
    <dbReference type="NCBI Taxonomy" id="27376"/>
    <lineage>
        <taxon>Eukaryota</taxon>
        <taxon>Fungi</taxon>
        <taxon>Fungi incertae sedis</taxon>
        <taxon>Mucoromycota</taxon>
        <taxon>Glomeromycotina</taxon>
        <taxon>Glomeromycetes</taxon>
        <taxon>Diversisporales</taxon>
        <taxon>Acaulosporaceae</taxon>
        <taxon>Acaulospora</taxon>
    </lineage>
</organism>
<reference evidence="1" key="1">
    <citation type="submission" date="2021-06" db="EMBL/GenBank/DDBJ databases">
        <authorList>
            <person name="Kallberg Y."/>
            <person name="Tangrot J."/>
            <person name="Rosling A."/>
        </authorList>
    </citation>
    <scope>NUCLEOTIDE SEQUENCE</scope>
    <source>
        <strain evidence="1">CL356</strain>
    </source>
</reference>
<accession>A0ACA9QGP1</accession>
<dbReference type="Proteomes" id="UP000789525">
    <property type="component" value="Unassembled WGS sequence"/>
</dbReference>
<feature type="non-terminal residue" evidence="1">
    <location>
        <position position="1"/>
    </location>
</feature>
<gene>
    <name evidence="1" type="ORF">ACOLOM_LOCUS12621</name>
</gene>
<protein>
    <submittedName>
        <fullName evidence="1">13876_t:CDS:1</fullName>
    </submittedName>
</protein>
<evidence type="ECO:0000313" key="1">
    <source>
        <dbReference type="EMBL" id="CAG8749406.1"/>
    </source>
</evidence>